<gene>
    <name evidence="3" type="ORF">IQ10_02533</name>
</gene>
<keyword evidence="2" id="KW-0812">Transmembrane</keyword>
<name>A0A562QGT0_9BACI</name>
<dbReference type="OrthoDB" id="2989424at2"/>
<keyword evidence="4" id="KW-1185">Reference proteome</keyword>
<accession>A0A562QGT0</accession>
<feature type="compositionally biased region" description="Low complexity" evidence="1">
    <location>
        <begin position="83"/>
        <end position="97"/>
    </location>
</feature>
<dbReference type="RefSeq" id="WP_144450816.1">
    <property type="nucleotide sequence ID" value="NZ_VLKZ01000006.1"/>
</dbReference>
<evidence type="ECO:0000313" key="3">
    <source>
        <dbReference type="EMBL" id="TWI55967.1"/>
    </source>
</evidence>
<evidence type="ECO:0000256" key="2">
    <source>
        <dbReference type="SAM" id="Phobius"/>
    </source>
</evidence>
<protein>
    <recommendedName>
        <fullName evidence="5">YqhP</fullName>
    </recommendedName>
</protein>
<dbReference type="Proteomes" id="UP000315711">
    <property type="component" value="Unassembled WGS sequence"/>
</dbReference>
<keyword evidence="2" id="KW-0472">Membrane</keyword>
<organism evidence="3 4">
    <name type="scientific">Halalkalibacter nanhaiisediminis</name>
    <dbReference type="NCBI Taxonomy" id="688079"/>
    <lineage>
        <taxon>Bacteria</taxon>
        <taxon>Bacillati</taxon>
        <taxon>Bacillota</taxon>
        <taxon>Bacilli</taxon>
        <taxon>Bacillales</taxon>
        <taxon>Bacillaceae</taxon>
        <taxon>Halalkalibacter</taxon>
    </lineage>
</organism>
<evidence type="ECO:0008006" key="5">
    <source>
        <dbReference type="Google" id="ProtNLM"/>
    </source>
</evidence>
<feature type="region of interest" description="Disordered" evidence="1">
    <location>
        <begin position="62"/>
        <end position="124"/>
    </location>
</feature>
<feature type="transmembrane region" description="Helical" evidence="2">
    <location>
        <begin position="32"/>
        <end position="53"/>
    </location>
</feature>
<dbReference type="AlphaFoldDB" id="A0A562QGT0"/>
<keyword evidence="2" id="KW-1133">Transmembrane helix</keyword>
<dbReference type="NCBIfam" id="NF041554">
    <property type="entry name" value="SA1362_fam"/>
    <property type="match status" value="1"/>
</dbReference>
<comment type="caution">
    <text evidence="3">The sequence shown here is derived from an EMBL/GenBank/DDBJ whole genome shotgun (WGS) entry which is preliminary data.</text>
</comment>
<proteinExistence type="predicted"/>
<dbReference type="EMBL" id="VLKZ01000006">
    <property type="protein sequence ID" value="TWI55967.1"/>
    <property type="molecule type" value="Genomic_DNA"/>
</dbReference>
<evidence type="ECO:0000256" key="1">
    <source>
        <dbReference type="SAM" id="MobiDB-lite"/>
    </source>
</evidence>
<evidence type="ECO:0000313" key="4">
    <source>
        <dbReference type="Proteomes" id="UP000315711"/>
    </source>
</evidence>
<feature type="compositionally biased region" description="Basic residues" evidence="1">
    <location>
        <begin position="100"/>
        <end position="122"/>
    </location>
</feature>
<dbReference type="InterPro" id="IPR048110">
    <property type="entry name" value="SA1362/YqhP-like"/>
</dbReference>
<reference evidence="3 4" key="1">
    <citation type="journal article" date="2015" name="Stand. Genomic Sci.">
        <title>Genomic Encyclopedia of Bacterial and Archaeal Type Strains, Phase III: the genomes of soil and plant-associated and newly described type strains.</title>
        <authorList>
            <person name="Whitman W.B."/>
            <person name="Woyke T."/>
            <person name="Klenk H.P."/>
            <person name="Zhou Y."/>
            <person name="Lilburn T.G."/>
            <person name="Beck B.J."/>
            <person name="De Vos P."/>
            <person name="Vandamme P."/>
            <person name="Eisen J.A."/>
            <person name="Garrity G."/>
            <person name="Hugenholtz P."/>
            <person name="Kyrpides N.C."/>
        </authorList>
    </citation>
    <scope>NUCLEOTIDE SEQUENCE [LARGE SCALE GENOMIC DNA]</scope>
    <source>
        <strain evidence="3 4">CGMCC 1.10116</strain>
    </source>
</reference>
<feature type="compositionally biased region" description="Polar residues" evidence="1">
    <location>
        <begin position="62"/>
        <end position="72"/>
    </location>
</feature>
<sequence>MIRSLMRYIIPVILIFAFVGLGFELLFNTLGFLTRILMIVGFIAVIFLIYRWVMAKRYGTSLFPQRSGPTRSQLRKAKRTSTKRANTSASSSATAPAFIQKRKPNQAVKHKSARPAKNRKEAHHLTVIEGKKSKKKSRAFF</sequence>
<feature type="compositionally biased region" description="Basic residues" evidence="1">
    <location>
        <begin position="73"/>
        <end position="82"/>
    </location>
</feature>
<feature type="transmembrane region" description="Helical" evidence="2">
    <location>
        <begin position="7"/>
        <end position="26"/>
    </location>
</feature>